<name>A0ABD0P158_CIRMR</name>
<dbReference type="Proteomes" id="UP001529510">
    <property type="component" value="Unassembled WGS sequence"/>
</dbReference>
<sequence>VFLSKDCLSPFFSLSFRPHNFTAVGGNADCYKQCDLTTAFLSFGFPVQQRD</sequence>
<feature type="non-terminal residue" evidence="1">
    <location>
        <position position="1"/>
    </location>
</feature>
<accession>A0ABD0P158</accession>
<keyword evidence="2" id="KW-1185">Reference proteome</keyword>
<proteinExistence type="predicted"/>
<dbReference type="EMBL" id="JAMKFB020000018">
    <property type="protein sequence ID" value="KAL0167837.1"/>
    <property type="molecule type" value="Genomic_DNA"/>
</dbReference>
<evidence type="ECO:0000313" key="1">
    <source>
        <dbReference type="EMBL" id="KAL0167837.1"/>
    </source>
</evidence>
<organism evidence="1 2">
    <name type="scientific">Cirrhinus mrigala</name>
    <name type="common">Mrigala</name>
    <dbReference type="NCBI Taxonomy" id="683832"/>
    <lineage>
        <taxon>Eukaryota</taxon>
        <taxon>Metazoa</taxon>
        <taxon>Chordata</taxon>
        <taxon>Craniata</taxon>
        <taxon>Vertebrata</taxon>
        <taxon>Euteleostomi</taxon>
        <taxon>Actinopterygii</taxon>
        <taxon>Neopterygii</taxon>
        <taxon>Teleostei</taxon>
        <taxon>Ostariophysi</taxon>
        <taxon>Cypriniformes</taxon>
        <taxon>Cyprinidae</taxon>
        <taxon>Labeoninae</taxon>
        <taxon>Labeonini</taxon>
        <taxon>Cirrhinus</taxon>
    </lineage>
</organism>
<reference evidence="1 2" key="1">
    <citation type="submission" date="2024-05" db="EMBL/GenBank/DDBJ databases">
        <title>Genome sequencing and assembly of Indian major carp, Cirrhinus mrigala (Hamilton, 1822).</title>
        <authorList>
            <person name="Mohindra V."/>
            <person name="Chowdhury L.M."/>
            <person name="Lal K."/>
            <person name="Jena J.K."/>
        </authorList>
    </citation>
    <scope>NUCLEOTIDE SEQUENCE [LARGE SCALE GENOMIC DNA]</scope>
    <source>
        <strain evidence="1">CM1030</strain>
        <tissue evidence="1">Blood</tissue>
    </source>
</reference>
<evidence type="ECO:0000313" key="2">
    <source>
        <dbReference type="Proteomes" id="UP001529510"/>
    </source>
</evidence>
<gene>
    <name evidence="1" type="ORF">M9458_036059</name>
</gene>
<protein>
    <submittedName>
        <fullName evidence="1">Uncharacterized protein</fullName>
    </submittedName>
</protein>
<dbReference type="AlphaFoldDB" id="A0ABD0P158"/>
<comment type="caution">
    <text evidence="1">The sequence shown here is derived from an EMBL/GenBank/DDBJ whole genome shotgun (WGS) entry which is preliminary data.</text>
</comment>